<dbReference type="InterPro" id="IPR050678">
    <property type="entry name" value="DNA_Partitioning_ATPase"/>
</dbReference>
<dbReference type="PANTHER" id="PTHR13696:SF52">
    <property type="entry name" value="PARA FAMILY PROTEIN CT_582"/>
    <property type="match status" value="1"/>
</dbReference>
<dbReference type="Pfam" id="PF13614">
    <property type="entry name" value="AAA_31"/>
    <property type="match status" value="1"/>
</dbReference>
<dbReference type="CDD" id="cd02042">
    <property type="entry name" value="ParAB_family"/>
    <property type="match status" value="1"/>
</dbReference>
<evidence type="ECO:0000259" key="1">
    <source>
        <dbReference type="Pfam" id="PF13614"/>
    </source>
</evidence>
<dbReference type="Gene3D" id="3.40.50.300">
    <property type="entry name" value="P-loop containing nucleotide triphosphate hydrolases"/>
    <property type="match status" value="1"/>
</dbReference>
<dbReference type="PANTHER" id="PTHR13696">
    <property type="entry name" value="P-LOOP CONTAINING NUCLEOSIDE TRIPHOSPHATE HYDROLASE"/>
    <property type="match status" value="1"/>
</dbReference>
<dbReference type="RefSeq" id="WP_379867822.1">
    <property type="nucleotide sequence ID" value="NZ_JBHTBW010000087.1"/>
</dbReference>
<accession>A0ABW2RS04</accession>
<reference evidence="3" key="1">
    <citation type="journal article" date="2019" name="Int. J. Syst. Evol. Microbiol.">
        <title>The Global Catalogue of Microorganisms (GCM) 10K type strain sequencing project: providing services to taxonomists for standard genome sequencing and annotation.</title>
        <authorList>
            <consortium name="The Broad Institute Genomics Platform"/>
            <consortium name="The Broad Institute Genome Sequencing Center for Infectious Disease"/>
            <person name="Wu L."/>
            <person name="Ma J."/>
        </authorList>
    </citation>
    <scope>NUCLEOTIDE SEQUENCE [LARGE SCALE GENOMIC DNA]</scope>
    <source>
        <strain evidence="3">CGMCC 1.12942</strain>
    </source>
</reference>
<dbReference type="SUPFAM" id="SSF52540">
    <property type="entry name" value="P-loop containing nucleoside triphosphate hydrolases"/>
    <property type="match status" value="1"/>
</dbReference>
<organism evidence="2 3">
    <name type="scientific">Laceyella putida</name>
    <dbReference type="NCBI Taxonomy" id="110101"/>
    <lineage>
        <taxon>Bacteria</taxon>
        <taxon>Bacillati</taxon>
        <taxon>Bacillota</taxon>
        <taxon>Bacilli</taxon>
        <taxon>Bacillales</taxon>
        <taxon>Thermoactinomycetaceae</taxon>
        <taxon>Laceyella</taxon>
    </lineage>
</organism>
<comment type="caution">
    <text evidence="2">The sequence shown here is derived from an EMBL/GenBank/DDBJ whole genome shotgun (WGS) entry which is preliminary data.</text>
</comment>
<dbReference type="EMBL" id="JBHTBW010000087">
    <property type="protein sequence ID" value="MFC7443491.1"/>
    <property type="molecule type" value="Genomic_DNA"/>
</dbReference>
<dbReference type="InterPro" id="IPR025669">
    <property type="entry name" value="AAA_dom"/>
</dbReference>
<name>A0ABW2RS04_9BACL</name>
<evidence type="ECO:0000313" key="3">
    <source>
        <dbReference type="Proteomes" id="UP001596500"/>
    </source>
</evidence>
<protein>
    <submittedName>
        <fullName evidence="2">ParA family protein</fullName>
    </submittedName>
</protein>
<gene>
    <name evidence="2" type="ORF">ACFQNG_20745</name>
</gene>
<feature type="domain" description="AAA" evidence="1">
    <location>
        <begin position="2"/>
        <end position="180"/>
    </location>
</feature>
<dbReference type="Proteomes" id="UP001596500">
    <property type="component" value="Unassembled WGS sequence"/>
</dbReference>
<dbReference type="InterPro" id="IPR027417">
    <property type="entry name" value="P-loop_NTPase"/>
</dbReference>
<sequence length="263" mass="29587">MAKTIAIIQNKGGVGKTTVTCNLAAALSKKYPEKKVLILDMDGQGNQALSFGHEPRELENTIYDVLVGRLPVKEAIIQLSDNLDLLPANDDMNYYELDTLPGVADLREYLLTLKKALDPIIDQYDYIFIDSPPELKIIAASVMMVADEIYIPFEPDAYNASGLIQLLEKIEIYKEQYNTSPKVKGVIPMKVKPKTILHRGVMVQVDAYCQLKGIRVMNTKIPDSVKYPEFIASARMPMTWADPNGIHAKYYYDLLEEVLREDG</sequence>
<keyword evidence="3" id="KW-1185">Reference proteome</keyword>
<evidence type="ECO:0000313" key="2">
    <source>
        <dbReference type="EMBL" id="MFC7443491.1"/>
    </source>
</evidence>
<proteinExistence type="predicted"/>